<keyword evidence="2" id="KW-0813">Transport</keyword>
<dbReference type="STRING" id="1798525.A3G90_02300"/>
<dbReference type="Proteomes" id="UP000177325">
    <property type="component" value="Unassembled WGS sequence"/>
</dbReference>
<gene>
    <name evidence="4" type="ORF">A3G90_02300</name>
</gene>
<dbReference type="GO" id="GO:0015768">
    <property type="term" value="P:maltose transport"/>
    <property type="evidence" value="ECO:0007669"/>
    <property type="project" value="TreeGrafter"/>
</dbReference>
<comment type="caution">
    <text evidence="4">The sequence shown here is derived from an EMBL/GenBank/DDBJ whole genome shotgun (WGS) entry which is preliminary data.</text>
</comment>
<dbReference type="GO" id="GO:0055052">
    <property type="term" value="C:ATP-binding cassette (ABC) transporter complex, substrate-binding subunit-containing"/>
    <property type="evidence" value="ECO:0007669"/>
    <property type="project" value="TreeGrafter"/>
</dbReference>
<protein>
    <recommendedName>
        <fullName evidence="6">Sugar ABC transporter substrate-binding protein</fullName>
    </recommendedName>
</protein>
<comment type="similarity">
    <text evidence="1">Belongs to the bacterial solute-binding protein 1 family.</text>
</comment>
<dbReference type="AlphaFoldDB" id="A0A1F6FG96"/>
<dbReference type="PANTHER" id="PTHR30061">
    <property type="entry name" value="MALTOSE-BINDING PERIPLASMIC PROTEIN"/>
    <property type="match status" value="1"/>
</dbReference>
<dbReference type="GO" id="GO:1901982">
    <property type="term" value="F:maltose binding"/>
    <property type="evidence" value="ECO:0007669"/>
    <property type="project" value="TreeGrafter"/>
</dbReference>
<reference evidence="4 5" key="1">
    <citation type="journal article" date="2016" name="Nat. Commun.">
        <title>Thousands of microbial genomes shed light on interconnected biogeochemical processes in an aquifer system.</title>
        <authorList>
            <person name="Anantharaman K."/>
            <person name="Brown C.T."/>
            <person name="Hug L.A."/>
            <person name="Sharon I."/>
            <person name="Castelle C.J."/>
            <person name="Probst A.J."/>
            <person name="Thomas B.C."/>
            <person name="Singh A."/>
            <person name="Wilkins M.J."/>
            <person name="Karaoz U."/>
            <person name="Brodie E.L."/>
            <person name="Williams K.H."/>
            <person name="Hubbard S.S."/>
            <person name="Banfield J.F."/>
        </authorList>
    </citation>
    <scope>NUCLEOTIDE SEQUENCE [LARGE SCALE GENOMIC DNA]</scope>
</reference>
<organism evidence="4 5">
    <name type="scientific">Candidatus Kaiserbacteria bacterium RIFCSPLOWO2_12_FULL_45_26</name>
    <dbReference type="NCBI Taxonomy" id="1798525"/>
    <lineage>
        <taxon>Bacteria</taxon>
        <taxon>Candidatus Kaiseribacteriota</taxon>
    </lineage>
</organism>
<evidence type="ECO:0000256" key="3">
    <source>
        <dbReference type="ARBA" id="ARBA00022729"/>
    </source>
</evidence>
<evidence type="ECO:0000313" key="5">
    <source>
        <dbReference type="Proteomes" id="UP000177325"/>
    </source>
</evidence>
<dbReference type="SUPFAM" id="SSF53850">
    <property type="entry name" value="Periplasmic binding protein-like II"/>
    <property type="match status" value="1"/>
</dbReference>
<dbReference type="Gene3D" id="3.40.190.10">
    <property type="entry name" value="Periplasmic binding protein-like II"/>
    <property type="match status" value="1"/>
</dbReference>
<evidence type="ECO:0000313" key="4">
    <source>
        <dbReference type="EMBL" id="OGG84883.1"/>
    </source>
</evidence>
<dbReference type="PANTHER" id="PTHR30061:SF50">
    <property type="entry name" value="MALTOSE_MALTODEXTRIN-BINDING PERIPLASMIC PROTEIN"/>
    <property type="match status" value="1"/>
</dbReference>
<evidence type="ECO:0000256" key="1">
    <source>
        <dbReference type="ARBA" id="ARBA00008520"/>
    </source>
</evidence>
<accession>A0A1F6FG96</accession>
<evidence type="ECO:0000256" key="2">
    <source>
        <dbReference type="ARBA" id="ARBA00022448"/>
    </source>
</evidence>
<sequence length="435" mass="48106">MKLRPFELVLVVVFGVLMFVALILLRAYEPAPDENVTEVGAVAIWGDVPAEVFDSVLREVRTADPGFNAVTYKYFPPEDFDTAFVNALADQTPPDLLFMSQERLVKHRVRLQPLSYETFPLRDFRTTYIDGAEVFALADGLYGMPVAVDPLVLFWNRDIFARGGLIVAPKTWEEVVANTVPTLTVRDFSRNIQTAGIAMGEYRNIKNAFPIISLLAIQGGSALVTEARGTYQVSLNQLPGEVTAAQPFTNAAAFFTNFSNTGNTLYSWNRALRLDRDMFLSEDLAMYFGFASEGRDLAAKNPNLSFDIAEVPQGETASVRRTYGKFYAFTIPKASINKNGAYAVMLRLAAPETAKQLSDGYNFAPANRSLLIAGSNDVYGRIAYTSAPYARGWLNPDATVFGDIMTQMLDDINANRRDISSAANDAVNRAQQAYY</sequence>
<evidence type="ECO:0008006" key="6">
    <source>
        <dbReference type="Google" id="ProtNLM"/>
    </source>
</evidence>
<dbReference type="GO" id="GO:0042956">
    <property type="term" value="P:maltodextrin transmembrane transport"/>
    <property type="evidence" value="ECO:0007669"/>
    <property type="project" value="TreeGrafter"/>
</dbReference>
<name>A0A1F6FG96_9BACT</name>
<keyword evidence="3" id="KW-0732">Signal</keyword>
<proteinExistence type="inferred from homology"/>
<dbReference type="EMBL" id="MFMM01000001">
    <property type="protein sequence ID" value="OGG84883.1"/>
    <property type="molecule type" value="Genomic_DNA"/>
</dbReference>